<evidence type="ECO:0000313" key="4">
    <source>
        <dbReference type="Proteomes" id="UP001188597"/>
    </source>
</evidence>
<dbReference type="GO" id="GO:0080044">
    <property type="term" value="F:quercetin 7-O-glucosyltransferase activity"/>
    <property type="evidence" value="ECO:0007669"/>
    <property type="project" value="TreeGrafter"/>
</dbReference>
<evidence type="ECO:0000256" key="1">
    <source>
        <dbReference type="ARBA" id="ARBA00009995"/>
    </source>
</evidence>
<comment type="similarity">
    <text evidence="1">Belongs to the UDP-glycosyltransferase family.</text>
</comment>
<organism evidence="3 4">
    <name type="scientific">Escallonia herrerae</name>
    <dbReference type="NCBI Taxonomy" id="1293975"/>
    <lineage>
        <taxon>Eukaryota</taxon>
        <taxon>Viridiplantae</taxon>
        <taxon>Streptophyta</taxon>
        <taxon>Embryophyta</taxon>
        <taxon>Tracheophyta</taxon>
        <taxon>Spermatophyta</taxon>
        <taxon>Magnoliopsida</taxon>
        <taxon>eudicotyledons</taxon>
        <taxon>Gunneridae</taxon>
        <taxon>Pentapetalae</taxon>
        <taxon>asterids</taxon>
        <taxon>campanulids</taxon>
        <taxon>Escalloniales</taxon>
        <taxon>Escalloniaceae</taxon>
        <taxon>Escallonia</taxon>
    </lineage>
</organism>
<feature type="region of interest" description="Disordered" evidence="2">
    <location>
        <begin position="202"/>
        <end position="226"/>
    </location>
</feature>
<keyword evidence="4" id="KW-1185">Reference proteome</keyword>
<dbReference type="SUPFAM" id="SSF53756">
    <property type="entry name" value="UDP-Glycosyltransferase/glycogen phosphorylase"/>
    <property type="match status" value="1"/>
</dbReference>
<comment type="caution">
    <text evidence="3">The sequence shown here is derived from an EMBL/GenBank/DDBJ whole genome shotgun (WGS) entry which is preliminary data.</text>
</comment>
<dbReference type="Gene3D" id="3.40.50.2000">
    <property type="entry name" value="Glycogen Phosphorylase B"/>
    <property type="match status" value="1"/>
</dbReference>
<dbReference type="Proteomes" id="UP001188597">
    <property type="component" value="Unassembled WGS sequence"/>
</dbReference>
<name>A0AA89AME3_9ASTE</name>
<dbReference type="PANTHER" id="PTHR11926">
    <property type="entry name" value="GLUCOSYL/GLUCURONOSYL TRANSFERASES"/>
    <property type="match status" value="1"/>
</dbReference>
<proteinExistence type="inferred from homology"/>
<evidence type="ECO:0000256" key="2">
    <source>
        <dbReference type="SAM" id="MobiDB-lite"/>
    </source>
</evidence>
<dbReference type="EMBL" id="JAVXUP010001808">
    <property type="protein sequence ID" value="KAK3007935.1"/>
    <property type="molecule type" value="Genomic_DNA"/>
</dbReference>
<gene>
    <name evidence="3" type="ORF">RJ639_015018</name>
</gene>
<evidence type="ECO:0000313" key="3">
    <source>
        <dbReference type="EMBL" id="KAK3007935.1"/>
    </source>
</evidence>
<dbReference type="AlphaFoldDB" id="A0AA89AME3"/>
<dbReference type="PANTHER" id="PTHR11926:SF1560">
    <property type="entry name" value="UDP-GLYCOSYLTRANSFERASE 74E1-RELATED"/>
    <property type="match status" value="1"/>
</dbReference>
<protein>
    <submittedName>
        <fullName evidence="3">Uncharacterized protein</fullName>
    </submittedName>
</protein>
<accession>A0AA89AME3</accession>
<feature type="compositionally biased region" description="Basic and acidic residues" evidence="2">
    <location>
        <begin position="202"/>
        <end position="211"/>
    </location>
</feature>
<sequence>MERREIATSTETHVLVFRSPAEGHINPLLHFPKLLASKGLKVTLAATHKYMQPQDSSIQIEHISSCFEEDGQDTDNAIFDHLGMAVVRGLPELIEKQKSLGCPVKLIVYYSFMPHSPPARPIWSCTLRSILVLFVPFTNMSIKGPRYILILVKGLRYRCLYREPRICLHSSMKRVHIRLVVNQLSDYGKAGWRLCNPFDKIKGESAEKPNKSTDVGPAVKAEAGAG</sequence>
<reference evidence="3" key="1">
    <citation type="submission" date="2022-12" db="EMBL/GenBank/DDBJ databases">
        <title>Draft genome assemblies for two species of Escallonia (Escalloniales).</title>
        <authorList>
            <person name="Chanderbali A."/>
            <person name="Dervinis C."/>
            <person name="Anghel I."/>
            <person name="Soltis D."/>
            <person name="Soltis P."/>
            <person name="Zapata F."/>
        </authorList>
    </citation>
    <scope>NUCLEOTIDE SEQUENCE</scope>
    <source>
        <strain evidence="3">UCBG64.0493</strain>
        <tissue evidence="3">Leaf</tissue>
    </source>
</reference>
<dbReference type="GO" id="GO:0080043">
    <property type="term" value="F:quercetin 3-O-glucosyltransferase activity"/>
    <property type="evidence" value="ECO:0007669"/>
    <property type="project" value="TreeGrafter"/>
</dbReference>